<dbReference type="SUPFAM" id="SSF49899">
    <property type="entry name" value="Concanavalin A-like lectins/glucanases"/>
    <property type="match status" value="1"/>
</dbReference>
<dbReference type="UniPathway" id="UPA00378"/>
<feature type="transmembrane region" description="Helical" evidence="14">
    <location>
        <begin position="20"/>
        <end position="40"/>
    </location>
</feature>
<dbReference type="CDD" id="cd00070">
    <property type="entry name" value="GLECT"/>
    <property type="match status" value="1"/>
</dbReference>
<organism evidence="16 17">
    <name type="scientific">Rhododendron simsii</name>
    <name type="common">Sims's rhododendron</name>
    <dbReference type="NCBI Taxonomy" id="118357"/>
    <lineage>
        <taxon>Eukaryota</taxon>
        <taxon>Viridiplantae</taxon>
        <taxon>Streptophyta</taxon>
        <taxon>Embryophyta</taxon>
        <taxon>Tracheophyta</taxon>
        <taxon>Spermatophyta</taxon>
        <taxon>Magnoliopsida</taxon>
        <taxon>eudicotyledons</taxon>
        <taxon>Gunneridae</taxon>
        <taxon>Pentapetalae</taxon>
        <taxon>asterids</taxon>
        <taxon>Ericales</taxon>
        <taxon>Ericaceae</taxon>
        <taxon>Ericoideae</taxon>
        <taxon>Rhodoreae</taxon>
        <taxon>Rhododendron</taxon>
    </lineage>
</organism>
<keyword evidence="12" id="KW-0464">Manganese</keyword>
<protein>
    <recommendedName>
        <fullName evidence="15">Galectin domain-containing protein</fullName>
    </recommendedName>
</protein>
<keyword evidence="5" id="KW-0328">Glycosyltransferase</keyword>
<keyword evidence="11 14" id="KW-0472">Membrane</keyword>
<dbReference type="InterPro" id="IPR001079">
    <property type="entry name" value="Galectin_CRD"/>
</dbReference>
<dbReference type="OrthoDB" id="2139606at2759"/>
<feature type="region of interest" description="Disordered" evidence="13">
    <location>
        <begin position="51"/>
        <end position="86"/>
    </location>
</feature>
<dbReference type="Pfam" id="PF01762">
    <property type="entry name" value="Galactosyl_T"/>
    <property type="match status" value="1"/>
</dbReference>
<evidence type="ECO:0000256" key="3">
    <source>
        <dbReference type="ARBA" id="ARBA00004922"/>
    </source>
</evidence>
<dbReference type="Gene3D" id="2.60.120.200">
    <property type="match status" value="1"/>
</dbReference>
<keyword evidence="9 14" id="KW-1133">Transmembrane helix</keyword>
<evidence type="ECO:0000256" key="6">
    <source>
        <dbReference type="ARBA" id="ARBA00022679"/>
    </source>
</evidence>
<dbReference type="InterPro" id="IPR002659">
    <property type="entry name" value="Glyco_trans_31"/>
</dbReference>
<dbReference type="PANTHER" id="PTHR11214">
    <property type="entry name" value="BETA-1,3-N-ACETYLGLUCOSAMINYLTRANSFERASE"/>
    <property type="match status" value="1"/>
</dbReference>
<dbReference type="PROSITE" id="PS51304">
    <property type="entry name" value="GALECTIN"/>
    <property type="match status" value="1"/>
</dbReference>
<keyword evidence="10" id="KW-0333">Golgi apparatus</keyword>
<dbReference type="Gene3D" id="3.90.550.50">
    <property type="match status" value="1"/>
</dbReference>
<comment type="caution">
    <text evidence="16">The sequence shown here is derived from an EMBL/GenBank/DDBJ whole genome shotgun (WGS) entry which is preliminary data.</text>
</comment>
<sequence>MKRSKMDLFASQGGQRSIQILVVVGFLYLFMMTLELPFVFDSGSSAVTQESSRSSLLQRSEEGSERKESPIRPLKNPLEPRNRSWYSNPDRRISEFKPLSSMGFDAISVNNSSNNVSGIESWAKEAFEVGRKTWEEIEPGKSLGVQENAIERKRTESCPNSVSLSGFEFLEKGPIMGLPCGLKLGSLITVVGKPRLAKDEKNVVVSQFMVELQGVKDDDGEDPPRMLHFNARLKGDRSGKPVIEQNTRYRMQWGTAIRCDGRKSFVIEETVDGQVKCEGWIRNNSDSEESKIRSWLNRLIGQTQEAAVWPYPFAEGKLFVLTLRPGLEGYHVDIDGRHVSSFPHRAGFTIEDATGLFLKGDIDVHSIFATSLPSSQISNRRLDMSSRWKAPPLPDGPFELFIGIISAGNHFGSRMGVRRSWMQHELIQSSVVVARFFVALHAKKEVNLELKKEADFFGDVVIVPYMDNYNLLVLKTVAIFEYGVRAVSAKYVMKCDDDTFVRVDAVMNEIKKVPAGKSFYLGNINYYHKPFRYGKWGVTYEVTSESISSAILIVVQDGRCEYGNVGGAVQQLNTRGVHPRLEVLPMGVYGRLYYSALPVSRADDVPLEKIARARNSSVLQHEVKTGNEGQREVREYGMQTSNRFFDKENCKAYERGTKVCRHSHTRELVLDILGYAITVEIHSV</sequence>
<dbReference type="Pfam" id="PF00337">
    <property type="entry name" value="Gal-bind_lectin"/>
    <property type="match status" value="1"/>
</dbReference>
<evidence type="ECO:0000256" key="14">
    <source>
        <dbReference type="SAM" id="Phobius"/>
    </source>
</evidence>
<dbReference type="Proteomes" id="UP000626092">
    <property type="component" value="Unassembled WGS sequence"/>
</dbReference>
<dbReference type="GO" id="GO:0030246">
    <property type="term" value="F:carbohydrate binding"/>
    <property type="evidence" value="ECO:0007669"/>
    <property type="project" value="InterPro"/>
</dbReference>
<gene>
    <name evidence="16" type="ORF">RHSIM_Rhsim08G0162800</name>
</gene>
<keyword evidence="6" id="KW-0808">Transferase</keyword>
<evidence type="ECO:0000256" key="1">
    <source>
        <dbReference type="ARBA" id="ARBA00001936"/>
    </source>
</evidence>
<evidence type="ECO:0000256" key="4">
    <source>
        <dbReference type="ARBA" id="ARBA00008661"/>
    </source>
</evidence>
<dbReference type="PANTHER" id="PTHR11214:SF286">
    <property type="entry name" value="HYDROXYPROLINE O-GALACTOSYLTRANSFERASE GALT4"/>
    <property type="match status" value="1"/>
</dbReference>
<feature type="compositionally biased region" description="Basic and acidic residues" evidence="13">
    <location>
        <begin position="59"/>
        <end position="70"/>
    </location>
</feature>
<evidence type="ECO:0000256" key="7">
    <source>
        <dbReference type="ARBA" id="ARBA00022692"/>
    </source>
</evidence>
<evidence type="ECO:0000259" key="15">
    <source>
        <dbReference type="PROSITE" id="PS51304"/>
    </source>
</evidence>
<evidence type="ECO:0000256" key="5">
    <source>
        <dbReference type="ARBA" id="ARBA00022676"/>
    </source>
</evidence>
<feature type="domain" description="Galectin" evidence="15">
    <location>
        <begin position="174"/>
        <end position="370"/>
    </location>
</feature>
<keyword evidence="17" id="KW-1185">Reference proteome</keyword>
<comment type="cofactor">
    <cofactor evidence="1">
        <name>Mn(2+)</name>
        <dbReference type="ChEBI" id="CHEBI:29035"/>
    </cofactor>
</comment>
<evidence type="ECO:0000256" key="2">
    <source>
        <dbReference type="ARBA" id="ARBA00004323"/>
    </source>
</evidence>
<evidence type="ECO:0000256" key="12">
    <source>
        <dbReference type="ARBA" id="ARBA00023211"/>
    </source>
</evidence>
<keyword evidence="8" id="KW-0735">Signal-anchor</keyword>
<accession>A0A834LE27</accession>
<keyword evidence="7 14" id="KW-0812">Transmembrane</keyword>
<proteinExistence type="inferred from homology"/>
<comment type="subcellular location">
    <subcellularLocation>
        <location evidence="2">Golgi apparatus membrane</location>
        <topology evidence="2">Single-pass type II membrane protein</topology>
    </subcellularLocation>
</comment>
<evidence type="ECO:0000256" key="11">
    <source>
        <dbReference type="ARBA" id="ARBA00023136"/>
    </source>
</evidence>
<evidence type="ECO:0000256" key="9">
    <source>
        <dbReference type="ARBA" id="ARBA00022989"/>
    </source>
</evidence>
<evidence type="ECO:0000313" key="17">
    <source>
        <dbReference type="Proteomes" id="UP000626092"/>
    </source>
</evidence>
<dbReference type="GO" id="GO:1901137">
    <property type="term" value="P:carbohydrate derivative biosynthetic process"/>
    <property type="evidence" value="ECO:0007669"/>
    <property type="project" value="UniProtKB-ARBA"/>
</dbReference>
<evidence type="ECO:0000256" key="10">
    <source>
        <dbReference type="ARBA" id="ARBA00023034"/>
    </source>
</evidence>
<evidence type="ECO:0000256" key="8">
    <source>
        <dbReference type="ARBA" id="ARBA00022968"/>
    </source>
</evidence>
<dbReference type="EMBL" id="WJXA01000008">
    <property type="protein sequence ID" value="KAF7135576.1"/>
    <property type="molecule type" value="Genomic_DNA"/>
</dbReference>
<dbReference type="GO" id="GO:1990714">
    <property type="term" value="F:hydroxyproline O-galactosyltransferase activity"/>
    <property type="evidence" value="ECO:0007669"/>
    <property type="project" value="TreeGrafter"/>
</dbReference>
<dbReference type="SMART" id="SM00908">
    <property type="entry name" value="Gal-bind_lectin"/>
    <property type="match status" value="1"/>
</dbReference>
<dbReference type="AlphaFoldDB" id="A0A834LE27"/>
<evidence type="ECO:0000256" key="13">
    <source>
        <dbReference type="SAM" id="MobiDB-lite"/>
    </source>
</evidence>
<comment type="pathway">
    <text evidence="3">Protein modification; protein glycosylation.</text>
</comment>
<reference evidence="16" key="1">
    <citation type="submission" date="2019-11" db="EMBL/GenBank/DDBJ databases">
        <authorList>
            <person name="Liu Y."/>
            <person name="Hou J."/>
            <person name="Li T.-Q."/>
            <person name="Guan C.-H."/>
            <person name="Wu X."/>
            <person name="Wu H.-Z."/>
            <person name="Ling F."/>
            <person name="Zhang R."/>
            <person name="Shi X.-G."/>
            <person name="Ren J.-P."/>
            <person name="Chen E.-F."/>
            <person name="Sun J.-M."/>
        </authorList>
    </citation>
    <scope>NUCLEOTIDE SEQUENCE</scope>
    <source>
        <strain evidence="16">Adult_tree_wgs_1</strain>
        <tissue evidence="16">Leaves</tissue>
    </source>
</reference>
<dbReference type="GO" id="GO:0000139">
    <property type="term" value="C:Golgi membrane"/>
    <property type="evidence" value="ECO:0007669"/>
    <property type="project" value="UniProtKB-SubCell"/>
</dbReference>
<evidence type="ECO:0000313" key="16">
    <source>
        <dbReference type="EMBL" id="KAF7135576.1"/>
    </source>
</evidence>
<comment type="similarity">
    <text evidence="4">Belongs to the glycosyltransferase 31 family.</text>
</comment>
<name>A0A834LE27_RHOSS</name>
<dbReference type="InterPro" id="IPR013320">
    <property type="entry name" value="ConA-like_dom_sf"/>
</dbReference>